<evidence type="ECO:0000256" key="5">
    <source>
        <dbReference type="SAM" id="Phobius"/>
    </source>
</evidence>
<dbReference type="InterPro" id="IPR010666">
    <property type="entry name" value="Znf_GRF"/>
</dbReference>
<dbReference type="Pfam" id="PF06839">
    <property type="entry name" value="Zn_ribbon_GRF"/>
    <property type="match status" value="1"/>
</dbReference>
<keyword evidence="8" id="KW-1185">Reference proteome</keyword>
<dbReference type="OrthoDB" id="5418639at2759"/>
<keyword evidence="5" id="KW-1133">Transmembrane helix</keyword>
<keyword evidence="5" id="KW-0812">Transmembrane</keyword>
<keyword evidence="2 4" id="KW-0863">Zinc-finger</keyword>
<evidence type="ECO:0000256" key="2">
    <source>
        <dbReference type="ARBA" id="ARBA00022771"/>
    </source>
</evidence>
<dbReference type="PANTHER" id="PTHR33680:SF1">
    <property type="entry name" value="OS05G0489500 PROTEIN"/>
    <property type="match status" value="1"/>
</dbReference>
<protein>
    <recommendedName>
        <fullName evidence="6">GRF-type domain-containing protein</fullName>
    </recommendedName>
</protein>
<evidence type="ECO:0000259" key="6">
    <source>
        <dbReference type="PROSITE" id="PS51999"/>
    </source>
</evidence>
<dbReference type="Proteomes" id="UP000604825">
    <property type="component" value="Unassembled WGS sequence"/>
</dbReference>
<evidence type="ECO:0000256" key="1">
    <source>
        <dbReference type="ARBA" id="ARBA00022723"/>
    </source>
</evidence>
<accession>A0A811S0G3</accession>
<keyword evidence="5" id="KW-0472">Membrane</keyword>
<dbReference type="EMBL" id="CAJGYO010000018">
    <property type="protein sequence ID" value="CAD6335792.1"/>
    <property type="molecule type" value="Genomic_DNA"/>
</dbReference>
<dbReference type="PANTHER" id="PTHR33680">
    <property type="entry name" value="OS07G0190500 PROTEIN"/>
    <property type="match status" value="1"/>
</dbReference>
<dbReference type="AlphaFoldDB" id="A0A811S0G3"/>
<keyword evidence="3" id="KW-0862">Zinc</keyword>
<keyword evidence="1" id="KW-0479">Metal-binding</keyword>
<dbReference type="PROSITE" id="PS51999">
    <property type="entry name" value="ZF_GRF"/>
    <property type="match status" value="1"/>
</dbReference>
<evidence type="ECO:0000256" key="3">
    <source>
        <dbReference type="ARBA" id="ARBA00022833"/>
    </source>
</evidence>
<gene>
    <name evidence="7" type="ORF">NCGR_LOCUS59890</name>
</gene>
<name>A0A811S0G3_9POAL</name>
<dbReference type="GO" id="GO:0008270">
    <property type="term" value="F:zinc ion binding"/>
    <property type="evidence" value="ECO:0007669"/>
    <property type="project" value="UniProtKB-KW"/>
</dbReference>
<proteinExistence type="predicted"/>
<evidence type="ECO:0000256" key="4">
    <source>
        <dbReference type="PROSITE-ProRule" id="PRU01343"/>
    </source>
</evidence>
<sequence>MATGSGASSSTGSRGAREGQALCPFCHTATVVERTSRTTKNPDKPFYTCRNRDWGNGTCNFFMWKPESAGDGMDGAAVMAALKALENSLLNLNNVVVAQSTVVARIAGEQIVVRMMVGASVFVGVVCFLALCMVLYKQA</sequence>
<organism evidence="7 8">
    <name type="scientific">Miscanthus lutarioriparius</name>
    <dbReference type="NCBI Taxonomy" id="422564"/>
    <lineage>
        <taxon>Eukaryota</taxon>
        <taxon>Viridiplantae</taxon>
        <taxon>Streptophyta</taxon>
        <taxon>Embryophyta</taxon>
        <taxon>Tracheophyta</taxon>
        <taxon>Spermatophyta</taxon>
        <taxon>Magnoliopsida</taxon>
        <taxon>Liliopsida</taxon>
        <taxon>Poales</taxon>
        <taxon>Poaceae</taxon>
        <taxon>PACMAD clade</taxon>
        <taxon>Panicoideae</taxon>
        <taxon>Andropogonodae</taxon>
        <taxon>Andropogoneae</taxon>
        <taxon>Saccharinae</taxon>
        <taxon>Miscanthus</taxon>
    </lineage>
</organism>
<comment type="caution">
    <text evidence="7">The sequence shown here is derived from an EMBL/GenBank/DDBJ whole genome shotgun (WGS) entry which is preliminary data.</text>
</comment>
<feature type="domain" description="GRF-type" evidence="6">
    <location>
        <begin position="23"/>
        <end position="68"/>
    </location>
</feature>
<evidence type="ECO:0000313" key="7">
    <source>
        <dbReference type="EMBL" id="CAD6335792.1"/>
    </source>
</evidence>
<feature type="transmembrane region" description="Helical" evidence="5">
    <location>
        <begin position="115"/>
        <end position="136"/>
    </location>
</feature>
<reference evidence="7" key="1">
    <citation type="submission" date="2020-10" db="EMBL/GenBank/DDBJ databases">
        <authorList>
            <person name="Han B."/>
            <person name="Lu T."/>
            <person name="Zhao Q."/>
            <person name="Huang X."/>
            <person name="Zhao Y."/>
        </authorList>
    </citation>
    <scope>NUCLEOTIDE SEQUENCE</scope>
</reference>
<evidence type="ECO:0000313" key="8">
    <source>
        <dbReference type="Proteomes" id="UP000604825"/>
    </source>
</evidence>